<protein>
    <submittedName>
        <fullName evidence="2">Uncharacterized protein</fullName>
    </submittedName>
</protein>
<dbReference type="AlphaFoldDB" id="X1RU12"/>
<organism evidence="2">
    <name type="scientific">marine sediment metagenome</name>
    <dbReference type="NCBI Taxonomy" id="412755"/>
    <lineage>
        <taxon>unclassified sequences</taxon>
        <taxon>metagenomes</taxon>
        <taxon>ecological metagenomes</taxon>
    </lineage>
</organism>
<evidence type="ECO:0000313" key="2">
    <source>
        <dbReference type="EMBL" id="GAI84153.1"/>
    </source>
</evidence>
<proteinExistence type="predicted"/>
<accession>X1RU12</accession>
<gene>
    <name evidence="2" type="ORF">S12H4_12394</name>
</gene>
<evidence type="ECO:0000256" key="1">
    <source>
        <dbReference type="SAM" id="Phobius"/>
    </source>
</evidence>
<keyword evidence="1" id="KW-0812">Transmembrane</keyword>
<feature type="transmembrane region" description="Helical" evidence="1">
    <location>
        <begin position="7"/>
        <end position="28"/>
    </location>
</feature>
<feature type="transmembrane region" description="Helical" evidence="1">
    <location>
        <begin position="56"/>
        <end position="75"/>
    </location>
</feature>
<keyword evidence="1" id="KW-0472">Membrane</keyword>
<sequence length="81" mass="9270">MSRFAKFYAKYTPFVVLGGCVSYTGSFIHNNKDKPYKKYQWLQLLDSNMEACTLGIFWPISFPIIIFGAVGDVVIDKVKHD</sequence>
<name>X1RU12_9ZZZZ</name>
<keyword evidence="1" id="KW-1133">Transmembrane helix</keyword>
<comment type="caution">
    <text evidence="2">The sequence shown here is derived from an EMBL/GenBank/DDBJ whole genome shotgun (WGS) entry which is preliminary data.</text>
</comment>
<reference evidence="2" key="1">
    <citation type="journal article" date="2014" name="Front. Microbiol.">
        <title>High frequency of phylogenetically diverse reductive dehalogenase-homologous genes in deep subseafloor sedimentary metagenomes.</title>
        <authorList>
            <person name="Kawai M."/>
            <person name="Futagami T."/>
            <person name="Toyoda A."/>
            <person name="Takaki Y."/>
            <person name="Nishi S."/>
            <person name="Hori S."/>
            <person name="Arai W."/>
            <person name="Tsubouchi T."/>
            <person name="Morono Y."/>
            <person name="Uchiyama I."/>
            <person name="Ito T."/>
            <person name="Fujiyama A."/>
            <person name="Inagaki F."/>
            <person name="Takami H."/>
        </authorList>
    </citation>
    <scope>NUCLEOTIDE SEQUENCE</scope>
    <source>
        <strain evidence="2">Expedition CK06-06</strain>
    </source>
</reference>
<dbReference type="EMBL" id="BARW01005880">
    <property type="protein sequence ID" value="GAI84153.1"/>
    <property type="molecule type" value="Genomic_DNA"/>
</dbReference>